<dbReference type="AlphaFoldDB" id="A0A8J4B4Z1"/>
<dbReference type="Gene3D" id="3.90.70.130">
    <property type="match status" value="1"/>
</dbReference>
<keyword evidence="9" id="KW-1185">Reference proteome</keyword>
<keyword evidence="4" id="KW-0378">Hydrolase</keyword>
<evidence type="ECO:0000256" key="2">
    <source>
        <dbReference type="ARBA" id="ARBA00022670"/>
    </source>
</evidence>
<dbReference type="Pfam" id="PF07910">
    <property type="entry name" value="Peptidase_C78"/>
    <property type="match status" value="1"/>
</dbReference>
<evidence type="ECO:0000256" key="5">
    <source>
        <dbReference type="ARBA" id="ARBA00022807"/>
    </source>
</evidence>
<comment type="similarity">
    <text evidence="1">Belongs to the peptidase C78 family.</text>
</comment>
<proteinExistence type="inferred from homology"/>
<dbReference type="Pfam" id="PF20908">
    <property type="entry name" value="UfSP2_N"/>
    <property type="match status" value="1"/>
</dbReference>
<keyword evidence="3" id="KW-0833">Ubl conjugation pathway</keyword>
<evidence type="ECO:0000256" key="3">
    <source>
        <dbReference type="ARBA" id="ARBA00022786"/>
    </source>
</evidence>
<feature type="domain" description="UFSP2 second" evidence="7">
    <location>
        <begin position="254"/>
        <end position="362"/>
    </location>
</feature>
<dbReference type="InterPro" id="IPR012462">
    <property type="entry name" value="UFSP1/2_DUB_cat"/>
</dbReference>
<evidence type="ECO:0000256" key="1">
    <source>
        <dbReference type="ARBA" id="ARBA00008552"/>
    </source>
</evidence>
<dbReference type="GO" id="GO:0071567">
    <property type="term" value="F:deUFMylase activity"/>
    <property type="evidence" value="ECO:0007669"/>
    <property type="project" value="TreeGrafter"/>
</dbReference>
<evidence type="ECO:0000313" key="9">
    <source>
        <dbReference type="Proteomes" id="UP000747399"/>
    </source>
</evidence>
<evidence type="ECO:0000259" key="7">
    <source>
        <dbReference type="Pfam" id="PF20908"/>
    </source>
</evidence>
<evidence type="ECO:0000259" key="6">
    <source>
        <dbReference type="Pfam" id="PF07910"/>
    </source>
</evidence>
<keyword evidence="2" id="KW-0645">Protease</keyword>
<dbReference type="PANTHER" id="PTHR48153">
    <property type="entry name" value="UFM1-SPECIFIC PROTEASE 2"/>
    <property type="match status" value="1"/>
</dbReference>
<reference evidence="8" key="1">
    <citation type="journal article" date="2021" name="Proc. Natl. Acad. Sci. U.S.A.">
        <title>Three genomes in the algal genus Volvox reveal the fate of a haploid sex-determining region after a transition to homothallism.</title>
        <authorList>
            <person name="Yamamoto K."/>
            <person name="Hamaji T."/>
            <person name="Kawai-Toyooka H."/>
            <person name="Matsuzaki R."/>
            <person name="Takahashi F."/>
            <person name="Nishimura Y."/>
            <person name="Kawachi M."/>
            <person name="Noguchi H."/>
            <person name="Minakuchi Y."/>
            <person name="Umen J.G."/>
            <person name="Toyoda A."/>
            <person name="Nozaki H."/>
        </authorList>
    </citation>
    <scope>NUCLEOTIDE SEQUENCE</scope>
    <source>
        <strain evidence="8">NIES-3780</strain>
    </source>
</reference>
<evidence type="ECO:0000256" key="4">
    <source>
        <dbReference type="ARBA" id="ARBA00022801"/>
    </source>
</evidence>
<keyword evidence="5" id="KW-0788">Thiol protease</keyword>
<evidence type="ECO:0008006" key="10">
    <source>
        <dbReference type="Google" id="ProtNLM"/>
    </source>
</evidence>
<organism evidence="8 9">
    <name type="scientific">Volvox africanus</name>
    <dbReference type="NCBI Taxonomy" id="51714"/>
    <lineage>
        <taxon>Eukaryota</taxon>
        <taxon>Viridiplantae</taxon>
        <taxon>Chlorophyta</taxon>
        <taxon>core chlorophytes</taxon>
        <taxon>Chlorophyceae</taxon>
        <taxon>CS clade</taxon>
        <taxon>Chlamydomonadales</taxon>
        <taxon>Volvocaceae</taxon>
        <taxon>Volvox</taxon>
    </lineage>
</organism>
<feature type="domain" description="UFSP1/2/DUB catalytic" evidence="6">
    <location>
        <begin position="395"/>
        <end position="445"/>
    </location>
</feature>
<accession>A0A8J4B4Z1</accession>
<evidence type="ECO:0000313" key="8">
    <source>
        <dbReference type="EMBL" id="GIL51741.1"/>
    </source>
</evidence>
<dbReference type="GO" id="GO:0006508">
    <property type="term" value="P:proteolysis"/>
    <property type="evidence" value="ECO:0007669"/>
    <property type="project" value="UniProtKB-KW"/>
</dbReference>
<gene>
    <name evidence="8" type="ORF">Vafri_7664</name>
</gene>
<name>A0A8J4B4Z1_9CHLO</name>
<dbReference type="Proteomes" id="UP000747399">
    <property type="component" value="Unassembled WGS sequence"/>
</dbReference>
<comment type="caution">
    <text evidence="8">The sequence shown here is derived from an EMBL/GenBank/DDBJ whole genome shotgun (WGS) entry which is preliminary data.</text>
</comment>
<dbReference type="PANTHER" id="PTHR48153:SF2">
    <property type="entry name" value="UFM1-SPECIFIC PROTEASE 2"/>
    <property type="match status" value="1"/>
</dbReference>
<dbReference type="InterPro" id="IPR049387">
    <property type="entry name" value="UFSP2-like_2nd"/>
</dbReference>
<protein>
    <recommendedName>
        <fullName evidence="10">Ufm1-specific protease 2</fullName>
    </recommendedName>
</protein>
<sequence>MDNISVVGDANNLALSQRDAILVGIVDEEGVTLLGCAYCAPNEAELQEVTDVLPAPLVLLGTYARSKEEALQSAAQVLKTGFCSQGCIATYISDEKLQAYRVNPDGTVGPNLNTKRITSFHEWLKRYRILRCELPITLEVVEDGTVPSTVALQLAFGRVLGQLDVPGLRFLTAPGSAGKLGPVLLGPDADILVESLPGSSGSGSSRGDGGDVVCCLPLIDTRQLASPPNGLMFTYRPLAATNGGSGGSAHGRTEALLRLDVLSYVRRNCSLGAAAAALSRGIIRQLHAAQRVLEKLNGQVLPVRAHHFLPPGFSHHLTVLYPTLLDDPERNDDRLVATRQQLHTLMGLPLNRPLLRSANAVDLAAQCEDGAGGGAAARLRDVHAGLAAPGIGGTSVLVQGSYEYCHYMQDRFNDAGWGCAYRSLQTICSWFRLQRYTSKPIPSHRCGERQER</sequence>
<dbReference type="EMBL" id="BNCO01000011">
    <property type="protein sequence ID" value="GIL51741.1"/>
    <property type="molecule type" value="Genomic_DNA"/>
</dbReference>